<evidence type="ECO:0000313" key="1">
    <source>
        <dbReference type="EMBL" id="MFJ1470150.1"/>
    </source>
</evidence>
<accession>A0ACC7MF99</accession>
<evidence type="ECO:0000313" key="2">
    <source>
        <dbReference type="Proteomes" id="UP001168096"/>
    </source>
</evidence>
<keyword evidence="2" id="KW-1185">Reference proteome</keyword>
<sequence length="57" mass="6208">MNGIAMTPCAEYAEDVLKTHDLAEIDAVEVHGVRAARVAGDEPVIDNDAPDRFSTYF</sequence>
<protein>
    <submittedName>
        <fullName evidence="1">Uncharacterized protein</fullName>
    </submittedName>
</protein>
<proteinExistence type="predicted"/>
<organism evidence="1 2">
    <name type="scientific">Massilia orientalis</name>
    <dbReference type="NCBI Taxonomy" id="3050128"/>
    <lineage>
        <taxon>Bacteria</taxon>
        <taxon>Pseudomonadati</taxon>
        <taxon>Pseudomonadota</taxon>
        <taxon>Betaproteobacteria</taxon>
        <taxon>Burkholderiales</taxon>
        <taxon>Oxalobacteraceae</taxon>
        <taxon>Telluria group</taxon>
        <taxon>Massilia</taxon>
    </lineage>
</organism>
<comment type="caution">
    <text evidence="1">The sequence shown here is derived from an EMBL/GenBank/DDBJ whole genome shotgun (WGS) entry which is preliminary data.</text>
</comment>
<name>A0ACC7MF99_9BURK</name>
<dbReference type="Proteomes" id="UP001168096">
    <property type="component" value="Unassembled WGS sequence"/>
</dbReference>
<dbReference type="EMBL" id="JASNRB020000013">
    <property type="protein sequence ID" value="MFJ1470150.1"/>
    <property type="molecule type" value="Genomic_DNA"/>
</dbReference>
<gene>
    <name evidence="1" type="ORF">QPK29_020760</name>
</gene>
<reference evidence="1" key="1">
    <citation type="submission" date="2024-11" db="EMBL/GenBank/DDBJ databases">
        <title>Description of Massilia orientalis sp. nov., isolated from rhizosphere soil of Ageratina adenophora.</title>
        <authorList>
            <person name="Wang Y."/>
        </authorList>
    </citation>
    <scope>NUCLEOTIDE SEQUENCE</scope>
    <source>
        <strain evidence="1">YIM B02787</strain>
    </source>
</reference>